<comment type="caution">
    <text evidence="1">The sequence shown here is derived from an EMBL/GenBank/DDBJ whole genome shotgun (WGS) entry which is preliminary data.</text>
</comment>
<reference evidence="1 2" key="1">
    <citation type="journal article" date="2014" name="Genome Announc.">
        <title>Draft Genome Sequence of Lutibaculum baratangense Strain AMV1T, Isolated from a Mud Volcano in Andamans, India.</title>
        <authorList>
            <person name="Singh A."/>
            <person name="Sreenivas A."/>
            <person name="Sathyanarayana Reddy G."/>
            <person name="Pinnaka A.K."/>
            <person name="Shivaji S."/>
        </authorList>
    </citation>
    <scope>NUCLEOTIDE SEQUENCE [LARGE SCALE GENOMIC DNA]</scope>
    <source>
        <strain evidence="1 2">AMV1</strain>
    </source>
</reference>
<proteinExistence type="predicted"/>
<evidence type="ECO:0008006" key="3">
    <source>
        <dbReference type="Google" id="ProtNLM"/>
    </source>
</evidence>
<dbReference type="AlphaFoldDB" id="V4RK64"/>
<organism evidence="1 2">
    <name type="scientific">Lutibaculum baratangense AMV1</name>
    <dbReference type="NCBI Taxonomy" id="631454"/>
    <lineage>
        <taxon>Bacteria</taxon>
        <taxon>Pseudomonadati</taxon>
        <taxon>Pseudomonadota</taxon>
        <taxon>Alphaproteobacteria</taxon>
        <taxon>Hyphomicrobiales</taxon>
        <taxon>Tepidamorphaceae</taxon>
        <taxon>Lutibaculum</taxon>
    </lineage>
</organism>
<dbReference type="SUPFAM" id="SSF110849">
    <property type="entry name" value="ParB/Sulfiredoxin"/>
    <property type="match status" value="1"/>
</dbReference>
<gene>
    <name evidence="1" type="ORF">N177_2880</name>
</gene>
<dbReference type="EMBL" id="AWXZ01000038">
    <property type="protein sequence ID" value="ESR23650.1"/>
    <property type="molecule type" value="Genomic_DNA"/>
</dbReference>
<evidence type="ECO:0000313" key="2">
    <source>
        <dbReference type="Proteomes" id="UP000017819"/>
    </source>
</evidence>
<evidence type="ECO:0000313" key="1">
    <source>
        <dbReference type="EMBL" id="ESR23650.1"/>
    </source>
</evidence>
<name>V4RK64_9HYPH</name>
<protein>
    <recommendedName>
        <fullName evidence="3">ParB/Sulfiredoxin domain-containing protein</fullName>
    </recommendedName>
</protein>
<dbReference type="Proteomes" id="UP000017819">
    <property type="component" value="Unassembled WGS sequence"/>
</dbReference>
<accession>V4RK64</accession>
<keyword evidence="2" id="KW-1185">Reference proteome</keyword>
<sequence>MQRMTNVENLNRLIGRGLPTTVAMEVDAGRLDEEFEVALWTTRREAEGWAKDAANRSATFKPVWDFDPSRFYLALDGEKPDTIDAATLTVVEVPVGELHGALQHGSGRDEDPWSKRYWSKTAVIAYRWALGLAVTPPLIRPWKGEIVIAGGMHRLHLARHYGAQSMPVLVWRDELEEVVRILPSARAP</sequence>
<dbReference type="eggNOG" id="ENOG5033S1U">
    <property type="taxonomic scope" value="Bacteria"/>
</dbReference>
<dbReference type="InterPro" id="IPR036086">
    <property type="entry name" value="ParB/Sulfiredoxin_sf"/>
</dbReference>